<name>A0A7D9HZC1_PARCT</name>
<accession>A0A7D9HZC1</accession>
<evidence type="ECO:0000313" key="2">
    <source>
        <dbReference type="Proteomes" id="UP001152795"/>
    </source>
</evidence>
<keyword evidence="2" id="KW-1185">Reference proteome</keyword>
<dbReference type="OrthoDB" id="5945078at2759"/>
<evidence type="ECO:0000313" key="1">
    <source>
        <dbReference type="EMBL" id="CAB3997126.1"/>
    </source>
</evidence>
<dbReference type="Proteomes" id="UP001152795">
    <property type="component" value="Unassembled WGS sequence"/>
</dbReference>
<organism evidence="1 2">
    <name type="scientific">Paramuricea clavata</name>
    <name type="common">Red gorgonian</name>
    <name type="synonym">Violescent sea-whip</name>
    <dbReference type="NCBI Taxonomy" id="317549"/>
    <lineage>
        <taxon>Eukaryota</taxon>
        <taxon>Metazoa</taxon>
        <taxon>Cnidaria</taxon>
        <taxon>Anthozoa</taxon>
        <taxon>Octocorallia</taxon>
        <taxon>Malacalcyonacea</taxon>
        <taxon>Plexauridae</taxon>
        <taxon>Paramuricea</taxon>
    </lineage>
</organism>
<gene>
    <name evidence="1" type="ORF">PACLA_8A063206</name>
</gene>
<dbReference type="AlphaFoldDB" id="A0A7D9HZC1"/>
<proteinExistence type="predicted"/>
<protein>
    <submittedName>
        <fullName evidence="1">Uncharacterized protein</fullName>
    </submittedName>
</protein>
<dbReference type="EMBL" id="CACRXK020003030">
    <property type="protein sequence ID" value="CAB3997126.1"/>
    <property type="molecule type" value="Genomic_DNA"/>
</dbReference>
<dbReference type="SUPFAM" id="SSF54495">
    <property type="entry name" value="UBC-like"/>
    <property type="match status" value="1"/>
</dbReference>
<dbReference type="InterPro" id="IPR016135">
    <property type="entry name" value="UBQ-conjugating_enzyme/RWD"/>
</dbReference>
<reference evidence="1" key="1">
    <citation type="submission" date="2020-04" db="EMBL/GenBank/DDBJ databases">
        <authorList>
            <person name="Alioto T."/>
            <person name="Alioto T."/>
            <person name="Gomez Garrido J."/>
        </authorList>
    </citation>
    <scope>NUCLEOTIDE SEQUENCE</scope>
    <source>
        <strain evidence="1">A484AB</strain>
    </source>
</reference>
<comment type="caution">
    <text evidence="1">The sequence shown here is derived from an EMBL/GenBank/DDBJ whole genome shotgun (WGS) entry which is preliminary data.</text>
</comment>
<sequence>MVWGLTQRNRLAIEKATLEQYFRLGVTWIDPRHETKVEVLLKSNSDKEYKLRIYIPADFPNSCPALVVVQPKILLLKNGSRLPEGSSPFHTLPDTDGFHRICHFHPNVWEQDTTLYKIFMKGRLWIEGYEAHLRTGKNMNEFLGEQKFSVPH</sequence>